<reference evidence="3 4" key="1">
    <citation type="submission" date="2017-12" db="EMBL/GenBank/DDBJ databases">
        <title>Genome sequence of the active heterotrophic nitrifier-denitrifier, Cupriavidus pauculus UM1.</title>
        <authorList>
            <person name="Putonti C."/>
            <person name="Castignetti D."/>
        </authorList>
    </citation>
    <scope>NUCLEOTIDE SEQUENCE [LARGE SCALE GENOMIC DNA]</scope>
    <source>
        <strain evidence="3 4">UM1</strain>
    </source>
</reference>
<dbReference type="Proteomes" id="UP000234341">
    <property type="component" value="Unassembled WGS sequence"/>
</dbReference>
<keyword evidence="2" id="KW-0732">Signal</keyword>
<protein>
    <submittedName>
        <fullName evidence="3">ABC transporter substrate-binding protein</fullName>
    </submittedName>
</protein>
<dbReference type="Gene3D" id="3.40.190.150">
    <property type="entry name" value="Bordetella uptake gene, domain 1"/>
    <property type="match status" value="1"/>
</dbReference>
<dbReference type="PANTHER" id="PTHR42928">
    <property type="entry name" value="TRICARBOXYLATE-BINDING PROTEIN"/>
    <property type="match status" value="1"/>
</dbReference>
<evidence type="ECO:0000256" key="2">
    <source>
        <dbReference type="SAM" id="SignalP"/>
    </source>
</evidence>
<feature type="signal peptide" evidence="2">
    <location>
        <begin position="1"/>
        <end position="30"/>
    </location>
</feature>
<evidence type="ECO:0000313" key="3">
    <source>
        <dbReference type="EMBL" id="PLP99407.1"/>
    </source>
</evidence>
<dbReference type="InterPro" id="IPR042100">
    <property type="entry name" value="Bug_dom1"/>
</dbReference>
<evidence type="ECO:0000256" key="1">
    <source>
        <dbReference type="ARBA" id="ARBA00006987"/>
    </source>
</evidence>
<name>A0A2N5CB09_9BURK</name>
<accession>A0A2N5CB09</accession>
<dbReference type="InterPro" id="IPR005064">
    <property type="entry name" value="BUG"/>
</dbReference>
<proteinExistence type="inferred from homology"/>
<dbReference type="OrthoDB" id="8678477at2"/>
<sequence length="333" mass="35246">MRRLPSPLIRPAFLKLVTVCLSLAAASANATTGVEAWPTRLIRILVGFSPGGSNDIVARLIAPKLAEALGKQVLIDNRPGAGGNIAADTMLKAPADGHTLMICTTGMLSIQPSLQKMSYDAQTDIVPVSLIANTPYVALVNASLPIHNVKELIAYAKANPGKLNYASSGNGTAGHLAGEMLKLRTGVDIVHVPYKGTGQAMADLLGGQVSLIFDQPISSLQYAKSGKLRVLGVAAAHRLDGLPEVPTFAEAGVKDFEPVAWTGICAPKGTPALVVARLQKEVQQVLRQPDIAQRLQQDGMEIVGNSPEKFRDFLKVDRQKWAGVIKAANITAN</sequence>
<dbReference type="PANTHER" id="PTHR42928:SF5">
    <property type="entry name" value="BLR1237 PROTEIN"/>
    <property type="match status" value="1"/>
</dbReference>
<dbReference type="Pfam" id="PF03401">
    <property type="entry name" value="TctC"/>
    <property type="match status" value="1"/>
</dbReference>
<dbReference type="RefSeq" id="WP_101682553.1">
    <property type="nucleotide sequence ID" value="NZ_PJRP01000007.1"/>
</dbReference>
<feature type="chain" id="PRO_5014943920" evidence="2">
    <location>
        <begin position="31"/>
        <end position="333"/>
    </location>
</feature>
<dbReference type="SUPFAM" id="SSF53850">
    <property type="entry name" value="Periplasmic binding protein-like II"/>
    <property type="match status" value="1"/>
</dbReference>
<comment type="caution">
    <text evidence="3">The sequence shown here is derived from an EMBL/GenBank/DDBJ whole genome shotgun (WGS) entry which is preliminary data.</text>
</comment>
<dbReference type="AlphaFoldDB" id="A0A2N5CB09"/>
<comment type="similarity">
    <text evidence="1">Belongs to the UPF0065 (bug) family.</text>
</comment>
<evidence type="ECO:0000313" key="4">
    <source>
        <dbReference type="Proteomes" id="UP000234341"/>
    </source>
</evidence>
<gene>
    <name evidence="3" type="ORF">CYJ10_16385</name>
</gene>
<dbReference type="CDD" id="cd07012">
    <property type="entry name" value="PBP2_Bug_TTT"/>
    <property type="match status" value="1"/>
</dbReference>
<dbReference type="Gene3D" id="3.40.190.10">
    <property type="entry name" value="Periplasmic binding protein-like II"/>
    <property type="match status" value="1"/>
</dbReference>
<dbReference type="EMBL" id="PJRP01000007">
    <property type="protein sequence ID" value="PLP99407.1"/>
    <property type="molecule type" value="Genomic_DNA"/>
</dbReference>
<organism evidence="3 4">
    <name type="scientific">Cupriavidus pauculus</name>
    <dbReference type="NCBI Taxonomy" id="82633"/>
    <lineage>
        <taxon>Bacteria</taxon>
        <taxon>Pseudomonadati</taxon>
        <taxon>Pseudomonadota</taxon>
        <taxon>Betaproteobacteria</taxon>
        <taxon>Burkholderiales</taxon>
        <taxon>Burkholderiaceae</taxon>
        <taxon>Cupriavidus</taxon>
    </lineage>
</organism>
<dbReference type="PIRSF" id="PIRSF017082">
    <property type="entry name" value="YflP"/>
    <property type="match status" value="1"/>
</dbReference>